<gene>
    <name evidence="3" type="ORF">GXP67_26140</name>
</gene>
<proteinExistence type="predicted"/>
<dbReference type="InterPro" id="IPR025403">
    <property type="entry name" value="TgpA-like_C"/>
</dbReference>
<evidence type="ECO:0000256" key="1">
    <source>
        <dbReference type="SAM" id="Phobius"/>
    </source>
</evidence>
<evidence type="ECO:0000259" key="2">
    <source>
        <dbReference type="Pfam" id="PF13559"/>
    </source>
</evidence>
<keyword evidence="1" id="KW-0472">Membrane</keyword>
<keyword evidence="1" id="KW-0812">Transmembrane</keyword>
<feature type="domain" description="Protein-glutamine gamma-glutamyltransferase-like C-terminal" evidence="2">
    <location>
        <begin position="156"/>
        <end position="222"/>
    </location>
</feature>
<evidence type="ECO:0000313" key="3">
    <source>
        <dbReference type="EMBL" id="QHT69880.1"/>
    </source>
</evidence>
<accession>A0A6C0GQU7</accession>
<evidence type="ECO:0000313" key="4">
    <source>
        <dbReference type="Proteomes" id="UP000480178"/>
    </source>
</evidence>
<keyword evidence="4" id="KW-1185">Reference proteome</keyword>
<sequence length="231" mass="27440">MIFACLLSLSISGIAYHSLQEPASEQIQLRTFQKEKLQKYLNDEDFKYDREFKPEAPNLWQRFKIWLLTKILQALSNEQTFNFWKWAIYILCGLVILYVILKLTKTNVRGLFFGQAQSGKMAFSETQENIHELNFEKLIAEAIAAQQYGKAIRLFYLKILKELTDRKLIDWRINKTNYDYVRELGAKDLAPSFRNLTFLFEYIYYGDFPITQTDFEQAQSAFKNFEEQLKR</sequence>
<dbReference type="AlphaFoldDB" id="A0A6C0GQU7"/>
<dbReference type="KEGG" id="rhoz:GXP67_26140"/>
<dbReference type="RefSeq" id="WP_162445863.1">
    <property type="nucleotide sequence ID" value="NZ_CP048222.1"/>
</dbReference>
<feature type="transmembrane region" description="Helical" evidence="1">
    <location>
        <begin position="83"/>
        <end position="101"/>
    </location>
</feature>
<dbReference type="Pfam" id="PF13559">
    <property type="entry name" value="DUF4129"/>
    <property type="match status" value="1"/>
</dbReference>
<dbReference type="EMBL" id="CP048222">
    <property type="protein sequence ID" value="QHT69880.1"/>
    <property type="molecule type" value="Genomic_DNA"/>
</dbReference>
<keyword evidence="1" id="KW-1133">Transmembrane helix</keyword>
<dbReference type="Proteomes" id="UP000480178">
    <property type="component" value="Chromosome"/>
</dbReference>
<name>A0A6C0GQU7_9BACT</name>
<organism evidence="3 4">
    <name type="scientific">Rhodocytophaga rosea</name>
    <dbReference type="NCBI Taxonomy" id="2704465"/>
    <lineage>
        <taxon>Bacteria</taxon>
        <taxon>Pseudomonadati</taxon>
        <taxon>Bacteroidota</taxon>
        <taxon>Cytophagia</taxon>
        <taxon>Cytophagales</taxon>
        <taxon>Rhodocytophagaceae</taxon>
        <taxon>Rhodocytophaga</taxon>
    </lineage>
</organism>
<protein>
    <submittedName>
        <fullName evidence="3">DUF4129 domain-containing protein</fullName>
    </submittedName>
</protein>
<reference evidence="3 4" key="1">
    <citation type="submission" date="2020-01" db="EMBL/GenBank/DDBJ databases">
        <authorList>
            <person name="Kim M.K."/>
        </authorList>
    </citation>
    <scope>NUCLEOTIDE SEQUENCE [LARGE SCALE GENOMIC DNA]</scope>
    <source>
        <strain evidence="3 4">172606-1</strain>
    </source>
</reference>